<dbReference type="GO" id="GO:0051015">
    <property type="term" value="F:actin filament binding"/>
    <property type="evidence" value="ECO:0007669"/>
    <property type="project" value="TreeGrafter"/>
</dbReference>
<dbReference type="Proteomes" id="UP000757435">
    <property type="component" value="Unassembled WGS sequence"/>
</dbReference>
<dbReference type="EMBL" id="JAHHHD010000002">
    <property type="protein sequence ID" value="MBW4657522.1"/>
    <property type="molecule type" value="Genomic_DNA"/>
</dbReference>
<dbReference type="PANTHER" id="PTHR10672:SF3">
    <property type="entry name" value="PROTEIN HU-LI TAI SHAO"/>
    <property type="match status" value="1"/>
</dbReference>
<gene>
    <name evidence="3" type="ORF">KME15_02515</name>
</gene>
<dbReference type="Gene3D" id="3.40.225.10">
    <property type="entry name" value="Class II aldolase/adducin N-terminal domain"/>
    <property type="match status" value="1"/>
</dbReference>
<dbReference type="InterPro" id="IPR051017">
    <property type="entry name" value="Aldolase-II_Adducin_sf"/>
</dbReference>
<evidence type="ECO:0000313" key="4">
    <source>
        <dbReference type="Proteomes" id="UP000757435"/>
    </source>
</evidence>
<organism evidence="3 4">
    <name type="scientific">Drouetiella hepatica Uher 2000/2452</name>
    <dbReference type="NCBI Taxonomy" id="904376"/>
    <lineage>
        <taxon>Bacteria</taxon>
        <taxon>Bacillati</taxon>
        <taxon>Cyanobacteriota</taxon>
        <taxon>Cyanophyceae</taxon>
        <taxon>Oculatellales</taxon>
        <taxon>Oculatellaceae</taxon>
        <taxon>Drouetiella</taxon>
    </lineage>
</organism>
<accession>A0A951Q6I2</accession>
<comment type="similarity">
    <text evidence="1">Belongs to the aldolase class II family.</text>
</comment>
<comment type="caution">
    <text evidence="3">The sequence shown here is derived from an EMBL/GenBank/DDBJ whole genome shotgun (WGS) entry which is preliminary data.</text>
</comment>
<dbReference type="PANTHER" id="PTHR10672">
    <property type="entry name" value="ADDUCIN"/>
    <property type="match status" value="1"/>
</dbReference>
<dbReference type="AlphaFoldDB" id="A0A951Q6I2"/>
<dbReference type="SUPFAM" id="SSF53639">
    <property type="entry name" value="AraD/HMP-PK domain-like"/>
    <property type="match status" value="1"/>
</dbReference>
<feature type="domain" description="Class II aldolase/adducin N-terminal" evidence="2">
    <location>
        <begin position="26"/>
        <end position="205"/>
    </location>
</feature>
<evidence type="ECO:0000259" key="2">
    <source>
        <dbReference type="SMART" id="SM01007"/>
    </source>
</evidence>
<reference evidence="3" key="2">
    <citation type="journal article" date="2022" name="Microbiol. Resour. Announc.">
        <title>Metagenome Sequencing to Explore Phylogenomics of Terrestrial Cyanobacteria.</title>
        <authorList>
            <person name="Ward R.D."/>
            <person name="Stajich J.E."/>
            <person name="Johansen J.R."/>
            <person name="Huntemann M."/>
            <person name="Clum A."/>
            <person name="Foster B."/>
            <person name="Foster B."/>
            <person name="Roux S."/>
            <person name="Palaniappan K."/>
            <person name="Varghese N."/>
            <person name="Mukherjee S."/>
            <person name="Reddy T.B.K."/>
            <person name="Daum C."/>
            <person name="Copeland A."/>
            <person name="Chen I.A."/>
            <person name="Ivanova N.N."/>
            <person name="Kyrpides N.C."/>
            <person name="Shapiro N."/>
            <person name="Eloe-Fadrosh E.A."/>
            <person name="Pietrasiak N."/>
        </authorList>
    </citation>
    <scope>NUCLEOTIDE SEQUENCE</scope>
    <source>
        <strain evidence="3">UHER 2000/2452</strain>
    </source>
</reference>
<dbReference type="NCBIfam" id="NF005451">
    <property type="entry name" value="PRK07044.1"/>
    <property type="match status" value="1"/>
</dbReference>
<dbReference type="GO" id="GO:0005856">
    <property type="term" value="C:cytoskeleton"/>
    <property type="evidence" value="ECO:0007669"/>
    <property type="project" value="TreeGrafter"/>
</dbReference>
<protein>
    <submittedName>
        <fullName evidence="3">Class II aldolase/adducin family protein</fullName>
    </submittedName>
</protein>
<reference evidence="3" key="1">
    <citation type="submission" date="2021-05" db="EMBL/GenBank/DDBJ databases">
        <authorList>
            <person name="Pietrasiak N."/>
            <person name="Ward R."/>
            <person name="Stajich J.E."/>
            <person name="Kurbessoian T."/>
        </authorList>
    </citation>
    <scope>NUCLEOTIDE SEQUENCE</scope>
    <source>
        <strain evidence="3">UHER 2000/2452</strain>
    </source>
</reference>
<dbReference type="InterPro" id="IPR001303">
    <property type="entry name" value="Aldolase_II/adducin_N"/>
</dbReference>
<sequence length="257" mass="28896">MRQSIDLTLQNCMPPAKALDEQALRIQLAATYRLIDKFRMSDLVETHISVRLPGTDHFLLNPYGMMFHEITASSLLKVDLEGNLVEPGSQIVNPAGFVIHSAIHAARTDISCVLHTHSRYGTAVSLLECGLLPVSQFALQFYDRLAYHDYEGVSLDLAERERLVNNLGKRKAMIMRNHRLLTAGRTIPEAFILMYYLEKSCEIQILAQSSGSKLVMPSAAVCQTSAQQQDIDMENLGQLQWGALMRLLDRDDSSYRD</sequence>
<dbReference type="SMART" id="SM01007">
    <property type="entry name" value="Aldolase_II"/>
    <property type="match status" value="1"/>
</dbReference>
<evidence type="ECO:0000313" key="3">
    <source>
        <dbReference type="EMBL" id="MBW4657522.1"/>
    </source>
</evidence>
<dbReference type="Pfam" id="PF00596">
    <property type="entry name" value="Aldolase_II"/>
    <property type="match status" value="1"/>
</dbReference>
<dbReference type="InterPro" id="IPR036409">
    <property type="entry name" value="Aldolase_II/adducin_N_sf"/>
</dbReference>
<name>A0A951Q6I2_9CYAN</name>
<evidence type="ECO:0000256" key="1">
    <source>
        <dbReference type="ARBA" id="ARBA00037961"/>
    </source>
</evidence>
<proteinExistence type="inferred from homology"/>